<keyword evidence="6" id="KW-0547">Nucleotide-binding</keyword>
<dbReference type="PROSITE" id="PS50929">
    <property type="entry name" value="ABC_TM1F"/>
    <property type="match status" value="1"/>
</dbReference>
<dbReference type="GO" id="GO:0005886">
    <property type="term" value="C:plasma membrane"/>
    <property type="evidence" value="ECO:0007669"/>
    <property type="project" value="UniProtKB-SubCell"/>
</dbReference>
<name>A0A564G2R5_9HYPH</name>
<gene>
    <name evidence="16" type="primary">hlyB</name>
    <name evidence="15" type="ORF">IFDJLNFL_1355</name>
    <name evidence="16" type="ORF">MTDSW087_04519</name>
</gene>
<evidence type="ECO:0000313" key="18">
    <source>
        <dbReference type="Proteomes" id="UP001055303"/>
    </source>
</evidence>
<evidence type="ECO:0000256" key="10">
    <source>
        <dbReference type="SAM" id="MobiDB-lite"/>
    </source>
</evidence>
<evidence type="ECO:0000259" key="13">
    <source>
        <dbReference type="PROSITE" id="PS50929"/>
    </source>
</evidence>
<feature type="transmembrane region" description="Helical" evidence="11">
    <location>
        <begin position="198"/>
        <end position="219"/>
    </location>
</feature>
<comment type="similarity">
    <text evidence="2">Belongs to the ABC transporter superfamily.</text>
</comment>
<keyword evidence="5 11" id="KW-0812">Transmembrane</keyword>
<dbReference type="Proteomes" id="UP001055303">
    <property type="component" value="Unassembled WGS sequence"/>
</dbReference>
<dbReference type="GO" id="GO:0030253">
    <property type="term" value="P:protein secretion by the type I secretion system"/>
    <property type="evidence" value="ECO:0007669"/>
    <property type="project" value="InterPro"/>
</dbReference>
<dbReference type="SUPFAM" id="SSF90123">
    <property type="entry name" value="ABC transporter transmembrane region"/>
    <property type="match status" value="1"/>
</dbReference>
<evidence type="ECO:0000256" key="3">
    <source>
        <dbReference type="ARBA" id="ARBA00022448"/>
    </source>
</evidence>
<dbReference type="CDD" id="cd18588">
    <property type="entry name" value="ABC_6TM_CyaB_HlyB_like"/>
    <property type="match status" value="1"/>
</dbReference>
<dbReference type="PROSITE" id="PS50893">
    <property type="entry name" value="ABC_TRANSPORTER_2"/>
    <property type="match status" value="1"/>
</dbReference>
<dbReference type="SMART" id="SM00382">
    <property type="entry name" value="AAA"/>
    <property type="match status" value="1"/>
</dbReference>
<dbReference type="InterPro" id="IPR003439">
    <property type="entry name" value="ABC_transporter-like_ATP-bd"/>
</dbReference>
<dbReference type="GO" id="GO:0140359">
    <property type="term" value="F:ABC-type transporter activity"/>
    <property type="evidence" value="ECO:0007669"/>
    <property type="project" value="InterPro"/>
</dbReference>
<dbReference type="OrthoDB" id="9787557at2"/>
<evidence type="ECO:0000259" key="14">
    <source>
        <dbReference type="PROSITE" id="PS50990"/>
    </source>
</evidence>
<dbReference type="Gene3D" id="1.20.1560.10">
    <property type="entry name" value="ABC transporter type 1, transmembrane domain"/>
    <property type="match status" value="1"/>
</dbReference>
<keyword evidence="3" id="KW-0813">Transport</keyword>
<dbReference type="PANTHER" id="PTHR24221:SF647">
    <property type="entry name" value="BLL6336 PROTEIN"/>
    <property type="match status" value="1"/>
</dbReference>
<dbReference type="GO" id="GO:0030256">
    <property type="term" value="C:type I protein secretion system complex"/>
    <property type="evidence" value="ECO:0007669"/>
    <property type="project" value="InterPro"/>
</dbReference>
<dbReference type="GO" id="GO:0006508">
    <property type="term" value="P:proteolysis"/>
    <property type="evidence" value="ECO:0007669"/>
    <property type="project" value="InterPro"/>
</dbReference>
<feature type="transmembrane region" description="Helical" evidence="11">
    <location>
        <begin position="231"/>
        <end position="252"/>
    </location>
</feature>
<dbReference type="GO" id="GO:0008233">
    <property type="term" value="F:peptidase activity"/>
    <property type="evidence" value="ECO:0007669"/>
    <property type="project" value="InterPro"/>
</dbReference>
<dbReference type="EMBL" id="BPQI01000030">
    <property type="protein sequence ID" value="GJD55469.1"/>
    <property type="molecule type" value="Genomic_DNA"/>
</dbReference>
<accession>A0A564G2R5</accession>
<dbReference type="Gene3D" id="3.90.70.10">
    <property type="entry name" value="Cysteine proteinases"/>
    <property type="match status" value="1"/>
</dbReference>
<dbReference type="InterPro" id="IPR027417">
    <property type="entry name" value="P-loop_NTPase"/>
</dbReference>
<organism evidence="16 17">
    <name type="scientific">Methylobacterium dankookense</name>
    <dbReference type="NCBI Taxonomy" id="560405"/>
    <lineage>
        <taxon>Bacteria</taxon>
        <taxon>Pseudomonadati</taxon>
        <taxon>Pseudomonadota</taxon>
        <taxon>Alphaproteobacteria</taxon>
        <taxon>Hyphomicrobiales</taxon>
        <taxon>Methylobacteriaceae</taxon>
        <taxon>Methylobacterium</taxon>
    </lineage>
</organism>
<dbReference type="AlphaFoldDB" id="A0A564G2R5"/>
<dbReference type="PROSITE" id="PS50990">
    <property type="entry name" value="PEPTIDASE_C39"/>
    <property type="match status" value="1"/>
</dbReference>
<evidence type="ECO:0000313" key="16">
    <source>
        <dbReference type="EMBL" id="VUF14793.1"/>
    </source>
</evidence>
<evidence type="ECO:0000256" key="1">
    <source>
        <dbReference type="ARBA" id="ARBA00004651"/>
    </source>
</evidence>
<evidence type="ECO:0000256" key="2">
    <source>
        <dbReference type="ARBA" id="ARBA00005417"/>
    </source>
</evidence>
<sequence length="760" mass="82835">MFAEAAARAEQDGAPAPRIQATAQAGAGQGSTHQGSAGQAGAAAAGAQARVDSGLSALVLVASFHQVPCEAGQIRHELGIGAGPATAIDLVRGAKSVGLKVRLLEGQKPQRLESVPTPAILQYDDGSYRLLGRRLEDGTWRIIDPAARTAEHLAPDAVTARWTGTVILVTRRASIAKVVADFGLTWFMPSIWRYRRPLATVLVASLFIQLCALITPVFFQIVIDKVLVHKGYATLTLVVVGLLVLGLFNVVLQYLRQYILTHTTSRIDVELGARLFDHLMRLPLGYFETRAAGQTVARVRELEQVRNFLTGQALTAAIDVPFTLLFIAILFFYSPVLGTIVALSIPCYVMVAVLLRPILREKTLEQFSRSALSNQFLIESIVGIHTVKAMAVEPTLRVQWEERLAAYVKTSFVTGLLGSLGQNAIQYINAVTTALVLFFGAYAVMGGEMTVGSLIAFNMIMGQVTQPILRLSQLWQNFQQVKVSIERLGDVLNAPVETRSMAQAHLPPAKGQITVRNAVFRYQPGAPEVLRDVSLDIPAGQVIGIVGPSGSGKSTLTKLLQRLYLPEKGQVLVDGIDIAQVDPAWLRRQIGVVLQENLLFNKTVHENIALANPSLTRAQVIQVARLAGADEFINRMPRGYDTMIEERGANLSGGQRQRLAIARALATNPRILILDEATSALDYESERIIQENMKLIVQGRTVVVIAHRLAAVRGCDRIIAMQDGRIVEDGAHRELVTRPDSLYGRLWHLQSYHSEQGAAA</sequence>
<dbReference type="NCBIfam" id="TIGR01846">
    <property type="entry name" value="type_I_sec_HlyB"/>
    <property type="match status" value="1"/>
</dbReference>
<keyword evidence="7 16" id="KW-0067">ATP-binding</keyword>
<feature type="domain" description="ABC transmembrane type-1" evidence="13">
    <location>
        <begin position="199"/>
        <end position="480"/>
    </location>
</feature>
<dbReference type="RefSeq" id="WP_144767114.1">
    <property type="nucleotide sequence ID" value="NZ_BPQI01000030.1"/>
</dbReference>
<keyword evidence="4" id="KW-1003">Cell membrane</keyword>
<keyword evidence="18" id="KW-1185">Reference proteome</keyword>
<dbReference type="InterPro" id="IPR017871">
    <property type="entry name" value="ABC_transporter-like_CS"/>
</dbReference>
<dbReference type="InterPro" id="IPR003593">
    <property type="entry name" value="AAA+_ATPase"/>
</dbReference>
<dbReference type="GO" id="GO:0034040">
    <property type="term" value="F:ATPase-coupled lipid transmembrane transporter activity"/>
    <property type="evidence" value="ECO:0007669"/>
    <property type="project" value="TreeGrafter"/>
</dbReference>
<dbReference type="InterPro" id="IPR036640">
    <property type="entry name" value="ABC1_TM_sf"/>
</dbReference>
<feature type="transmembrane region" description="Helical" evidence="11">
    <location>
        <begin position="308"/>
        <end position="333"/>
    </location>
</feature>
<dbReference type="PROSITE" id="PS00211">
    <property type="entry name" value="ABC_TRANSPORTER_1"/>
    <property type="match status" value="1"/>
</dbReference>
<reference evidence="16 17" key="1">
    <citation type="submission" date="2019-06" db="EMBL/GenBank/DDBJ databases">
        <authorList>
            <person name="Rodrigo-Torres L."/>
            <person name="Arahal R. D."/>
            <person name="Lucena T."/>
        </authorList>
    </citation>
    <scope>NUCLEOTIDE SEQUENCE [LARGE SCALE GENOMIC DNA]</scope>
    <source>
        <strain evidence="16 17">SW08-7</strain>
    </source>
</reference>
<evidence type="ECO:0000259" key="12">
    <source>
        <dbReference type="PROSITE" id="PS50893"/>
    </source>
</evidence>
<dbReference type="FunFam" id="3.40.50.300:FF:000299">
    <property type="entry name" value="ABC transporter ATP-binding protein/permease"/>
    <property type="match status" value="1"/>
</dbReference>
<dbReference type="InterPro" id="IPR011527">
    <property type="entry name" value="ABC1_TM_dom"/>
</dbReference>
<dbReference type="SUPFAM" id="SSF52540">
    <property type="entry name" value="P-loop containing nucleoside triphosphate hydrolases"/>
    <property type="match status" value="1"/>
</dbReference>
<dbReference type="PANTHER" id="PTHR24221">
    <property type="entry name" value="ATP-BINDING CASSETTE SUB-FAMILY B"/>
    <property type="match status" value="1"/>
</dbReference>
<evidence type="ECO:0000256" key="9">
    <source>
        <dbReference type="ARBA" id="ARBA00023136"/>
    </source>
</evidence>
<comment type="subcellular location">
    <subcellularLocation>
        <location evidence="1">Cell membrane</location>
        <topology evidence="1">Multi-pass membrane protein</topology>
    </subcellularLocation>
</comment>
<dbReference type="Pfam" id="PF00005">
    <property type="entry name" value="ABC_tran"/>
    <property type="match status" value="1"/>
</dbReference>
<feature type="region of interest" description="Disordered" evidence="10">
    <location>
        <begin position="1"/>
        <end position="39"/>
    </location>
</feature>
<reference evidence="15" key="3">
    <citation type="submission" date="2021-08" db="EMBL/GenBank/DDBJ databases">
        <authorList>
            <person name="Tani A."/>
            <person name="Ola A."/>
            <person name="Ogura Y."/>
            <person name="Katsura K."/>
            <person name="Hayashi T."/>
        </authorList>
    </citation>
    <scope>NUCLEOTIDE SEQUENCE</scope>
    <source>
        <strain evidence="15">DSM 22415</strain>
    </source>
</reference>
<evidence type="ECO:0000313" key="17">
    <source>
        <dbReference type="Proteomes" id="UP000401717"/>
    </source>
</evidence>
<dbReference type="GO" id="GO:0016887">
    <property type="term" value="F:ATP hydrolysis activity"/>
    <property type="evidence" value="ECO:0007669"/>
    <property type="project" value="InterPro"/>
</dbReference>
<dbReference type="Pfam" id="PF03412">
    <property type="entry name" value="Peptidase_C39"/>
    <property type="match status" value="1"/>
</dbReference>
<evidence type="ECO:0000313" key="15">
    <source>
        <dbReference type="EMBL" id="GJD55469.1"/>
    </source>
</evidence>
<evidence type="ECO:0000256" key="11">
    <source>
        <dbReference type="SAM" id="Phobius"/>
    </source>
</evidence>
<evidence type="ECO:0000256" key="6">
    <source>
        <dbReference type="ARBA" id="ARBA00022741"/>
    </source>
</evidence>
<dbReference type="InterPro" id="IPR039421">
    <property type="entry name" value="Type_1_exporter"/>
</dbReference>
<keyword evidence="9 11" id="KW-0472">Membrane</keyword>
<dbReference type="InterPro" id="IPR010132">
    <property type="entry name" value="ATPase_T1SS_HlyB"/>
</dbReference>
<dbReference type="EMBL" id="CABFVH010000040">
    <property type="protein sequence ID" value="VUF14793.1"/>
    <property type="molecule type" value="Genomic_DNA"/>
</dbReference>
<evidence type="ECO:0000256" key="8">
    <source>
        <dbReference type="ARBA" id="ARBA00022989"/>
    </source>
</evidence>
<dbReference type="Gene3D" id="3.40.50.300">
    <property type="entry name" value="P-loop containing nucleotide triphosphate hydrolases"/>
    <property type="match status" value="1"/>
</dbReference>
<feature type="domain" description="Peptidase C39" evidence="14">
    <location>
        <begin position="48"/>
        <end position="169"/>
    </location>
</feature>
<protein>
    <submittedName>
        <fullName evidence="16">Alpha-hemolysin translocation ATP-binding protein HlyB</fullName>
    </submittedName>
</protein>
<feature type="domain" description="ABC transporter" evidence="12">
    <location>
        <begin position="513"/>
        <end position="748"/>
    </location>
</feature>
<dbReference type="Proteomes" id="UP000401717">
    <property type="component" value="Unassembled WGS sequence"/>
</dbReference>
<dbReference type="Pfam" id="PF00664">
    <property type="entry name" value="ABC_membrane"/>
    <property type="match status" value="1"/>
</dbReference>
<dbReference type="GO" id="GO:0005524">
    <property type="term" value="F:ATP binding"/>
    <property type="evidence" value="ECO:0007669"/>
    <property type="project" value="UniProtKB-KW"/>
</dbReference>
<dbReference type="InterPro" id="IPR005074">
    <property type="entry name" value="Peptidase_C39"/>
</dbReference>
<evidence type="ECO:0000256" key="4">
    <source>
        <dbReference type="ARBA" id="ARBA00022475"/>
    </source>
</evidence>
<reference evidence="15" key="2">
    <citation type="journal article" date="2021" name="Front. Microbiol.">
        <title>Comprehensive Comparative Genomics and Phenotyping of Methylobacterium Species.</title>
        <authorList>
            <person name="Alessa O."/>
            <person name="Ogura Y."/>
            <person name="Fujitani Y."/>
            <person name="Takami H."/>
            <person name="Hayashi T."/>
            <person name="Sahin N."/>
            <person name="Tani A."/>
        </authorList>
    </citation>
    <scope>NUCLEOTIDE SEQUENCE</scope>
    <source>
        <strain evidence="15">DSM 22415</strain>
    </source>
</reference>
<feature type="transmembrane region" description="Helical" evidence="11">
    <location>
        <begin position="339"/>
        <end position="359"/>
    </location>
</feature>
<keyword evidence="8 11" id="KW-1133">Transmembrane helix</keyword>
<evidence type="ECO:0000256" key="7">
    <source>
        <dbReference type="ARBA" id="ARBA00022840"/>
    </source>
</evidence>
<proteinExistence type="inferred from homology"/>
<evidence type="ECO:0000256" key="5">
    <source>
        <dbReference type="ARBA" id="ARBA00022692"/>
    </source>
</evidence>